<evidence type="ECO:0000313" key="2">
    <source>
        <dbReference type="Proteomes" id="UP000011713"/>
    </source>
</evidence>
<evidence type="ECO:0000313" key="1">
    <source>
        <dbReference type="EnsemblProtists" id="HpaP804565"/>
    </source>
</evidence>
<dbReference type="AlphaFoldDB" id="M4BE47"/>
<dbReference type="EnsemblProtists" id="HpaT804565">
    <property type="protein sequence ID" value="HpaP804565"/>
    <property type="gene ID" value="HpaG804565"/>
</dbReference>
<keyword evidence="2" id="KW-1185">Reference proteome</keyword>
<dbReference type="EMBL" id="JH598169">
    <property type="status" value="NOT_ANNOTATED_CDS"/>
    <property type="molecule type" value="Genomic_DNA"/>
</dbReference>
<organism evidence="1 2">
    <name type="scientific">Hyaloperonospora arabidopsidis (strain Emoy2)</name>
    <name type="common">Downy mildew agent</name>
    <name type="synonym">Peronospora arabidopsidis</name>
    <dbReference type="NCBI Taxonomy" id="559515"/>
    <lineage>
        <taxon>Eukaryota</taxon>
        <taxon>Sar</taxon>
        <taxon>Stramenopiles</taxon>
        <taxon>Oomycota</taxon>
        <taxon>Peronosporomycetes</taxon>
        <taxon>Peronosporales</taxon>
        <taxon>Peronosporaceae</taxon>
        <taxon>Hyaloperonospora</taxon>
    </lineage>
</organism>
<protein>
    <submittedName>
        <fullName evidence="1">Uncharacterized protein</fullName>
    </submittedName>
</protein>
<reference evidence="2" key="1">
    <citation type="journal article" date="2010" name="Science">
        <title>Signatures of adaptation to obligate biotrophy in the Hyaloperonospora arabidopsidis genome.</title>
        <authorList>
            <person name="Baxter L."/>
            <person name="Tripathy S."/>
            <person name="Ishaque N."/>
            <person name="Boot N."/>
            <person name="Cabral A."/>
            <person name="Kemen E."/>
            <person name="Thines M."/>
            <person name="Ah-Fong A."/>
            <person name="Anderson R."/>
            <person name="Badejoko W."/>
            <person name="Bittner-Eddy P."/>
            <person name="Boore J.L."/>
            <person name="Chibucos M.C."/>
            <person name="Coates M."/>
            <person name="Dehal P."/>
            <person name="Delehaunty K."/>
            <person name="Dong S."/>
            <person name="Downton P."/>
            <person name="Dumas B."/>
            <person name="Fabro G."/>
            <person name="Fronick C."/>
            <person name="Fuerstenberg S.I."/>
            <person name="Fulton L."/>
            <person name="Gaulin E."/>
            <person name="Govers F."/>
            <person name="Hughes L."/>
            <person name="Humphray S."/>
            <person name="Jiang R.H."/>
            <person name="Judelson H."/>
            <person name="Kamoun S."/>
            <person name="Kyung K."/>
            <person name="Meijer H."/>
            <person name="Minx P."/>
            <person name="Morris P."/>
            <person name="Nelson J."/>
            <person name="Phuntumart V."/>
            <person name="Qutob D."/>
            <person name="Rehmany A."/>
            <person name="Rougon-Cardoso A."/>
            <person name="Ryden P."/>
            <person name="Torto-Alalibo T."/>
            <person name="Studholme D."/>
            <person name="Wang Y."/>
            <person name="Win J."/>
            <person name="Wood J."/>
            <person name="Clifton S.W."/>
            <person name="Rogers J."/>
            <person name="Van den Ackerveken G."/>
            <person name="Jones J.D."/>
            <person name="McDowell J.M."/>
            <person name="Beynon J."/>
            <person name="Tyler B.M."/>
        </authorList>
    </citation>
    <scope>NUCLEOTIDE SEQUENCE [LARGE SCALE GENOMIC DNA]</scope>
    <source>
        <strain evidence="2">Emoy2</strain>
    </source>
</reference>
<dbReference type="VEuPathDB" id="FungiDB:HpaG804565"/>
<dbReference type="Proteomes" id="UP000011713">
    <property type="component" value="Unassembled WGS sequence"/>
</dbReference>
<sequence>MGVGKTTASFKCSTSGWGVGDVLTRWGTHYYTALKPLTIFDTMWQYHVVRYLCLFGTCCHHHLLLLKKVVVQVEGRSVGRRP</sequence>
<dbReference type="HOGENOM" id="CLU_2563304_0_0_1"/>
<dbReference type="InParanoid" id="M4BE47"/>
<name>M4BE47_HYAAE</name>
<proteinExistence type="predicted"/>
<accession>M4BE47</accession>
<reference evidence="1" key="2">
    <citation type="submission" date="2015-06" db="UniProtKB">
        <authorList>
            <consortium name="EnsemblProtists"/>
        </authorList>
    </citation>
    <scope>IDENTIFICATION</scope>
    <source>
        <strain evidence="1">Emoy2</strain>
    </source>
</reference>